<dbReference type="Gene3D" id="3.40.190.10">
    <property type="entry name" value="Periplasmic binding protein-like II"/>
    <property type="match status" value="1"/>
</dbReference>
<evidence type="ECO:0000313" key="2">
    <source>
        <dbReference type="RefSeq" id="XP_022095988.1"/>
    </source>
</evidence>
<name>A0A8B7YRT3_ACAPL</name>
<dbReference type="KEGG" id="aplc:110982114"/>
<protein>
    <submittedName>
        <fullName evidence="2">Uncharacterized protein LOC110982114</fullName>
    </submittedName>
</protein>
<reference evidence="2" key="1">
    <citation type="submission" date="2025-08" db="UniProtKB">
        <authorList>
            <consortium name="RefSeq"/>
        </authorList>
    </citation>
    <scope>IDENTIFICATION</scope>
</reference>
<evidence type="ECO:0000313" key="1">
    <source>
        <dbReference type="Proteomes" id="UP000694845"/>
    </source>
</evidence>
<gene>
    <name evidence="2" type="primary">LOC110982114</name>
</gene>
<dbReference type="GeneID" id="110982114"/>
<keyword evidence="1" id="KW-1185">Reference proteome</keyword>
<dbReference type="OrthoDB" id="5984008at2759"/>
<dbReference type="RefSeq" id="XP_022095988.1">
    <property type="nucleotide sequence ID" value="XM_022240296.1"/>
</dbReference>
<dbReference type="AlphaFoldDB" id="A0A8B7YRT3"/>
<organism evidence="1 2">
    <name type="scientific">Acanthaster planci</name>
    <name type="common">Crown-of-thorns starfish</name>
    <dbReference type="NCBI Taxonomy" id="133434"/>
    <lineage>
        <taxon>Eukaryota</taxon>
        <taxon>Metazoa</taxon>
        <taxon>Echinodermata</taxon>
        <taxon>Eleutherozoa</taxon>
        <taxon>Asterozoa</taxon>
        <taxon>Asteroidea</taxon>
        <taxon>Valvatacea</taxon>
        <taxon>Valvatida</taxon>
        <taxon>Acanthasteridae</taxon>
        <taxon>Acanthaster</taxon>
    </lineage>
</organism>
<accession>A0A8B7YRT3</accession>
<sequence>MHFTSREDVIQAINEGMIDAVFCNIFLYNFEADLDALGDPDTTCMLDGAGMTVRKDSRLPDWWNPAFDQLKESSEYQRICDEVTTKHSQSEEEIACID</sequence>
<dbReference type="Proteomes" id="UP000694845">
    <property type="component" value="Unplaced"/>
</dbReference>
<dbReference type="SUPFAM" id="SSF53850">
    <property type="entry name" value="Periplasmic binding protein-like II"/>
    <property type="match status" value="1"/>
</dbReference>
<proteinExistence type="predicted"/>